<sequence length="506" mass="57877">MPQLEESENGDLQFQWGKRRGVGNANKDVQFYESFIYDEESYSLYDNVYLFKEGDNEPYVGKILKIWEQPGQKRRVKILWFFRPNDISRYLDGHASSEKDLFLASGEGIGLSNVNPLEAIAGKCCVICTLRDERNPQPSSIAIEKANFIFSRFFDVGSCTVLETPPEAIAGVELKYLLNHPKDQKPEHSVKLEVVDSGAFDDSFIKKLGPINDLAKLQLDAPIECDPGTKKQTIKSEEDLDYDLQRKVRPNDSLMKHTFDDPETSDSSTRKRKYVSDEDNQDDDSVRIPKVSSQLAELAEAKNNTLDVLPQKPNSAALHRSRWFADMPWKARIEKAHNQGKLMFLDNLDPSYSASEIEDLLLEVFKLDCTVKIIPHVTFHNPHYGQAYVICNSRNEANNAVQEMDEKCLILSDGRPVCAKLGMIELPPKAAKFPGHLKVEKGRLQPVRIEHKQAVATSHCSQPNTIEYELAMEWLLLFEKYQRSKEKLFKRQRRQLRAFIGKYSDK</sequence>
<dbReference type="FunFam" id="2.30.30.490:FF:000017">
    <property type="entry name" value="Bromo-adjacent homology (BAH) domain-containing protein"/>
    <property type="match status" value="1"/>
</dbReference>
<dbReference type="Gene3D" id="2.30.30.490">
    <property type="match status" value="1"/>
</dbReference>
<accession>A0ABD0VMU5</accession>
<dbReference type="Pfam" id="PF01426">
    <property type="entry name" value="BAH"/>
    <property type="match status" value="1"/>
</dbReference>
<evidence type="ECO:0000256" key="1">
    <source>
        <dbReference type="SAM" id="MobiDB-lite"/>
    </source>
</evidence>
<protein>
    <recommendedName>
        <fullName evidence="2">BAH domain-containing protein</fullName>
    </recommendedName>
</protein>
<reference evidence="3 4" key="1">
    <citation type="journal article" date="2024" name="Plant Biotechnol. J.">
        <title>Dendrobium thyrsiflorum genome and its molecular insights into genes involved in important horticultural traits.</title>
        <authorList>
            <person name="Chen B."/>
            <person name="Wang J.Y."/>
            <person name="Zheng P.J."/>
            <person name="Li K.L."/>
            <person name="Liang Y.M."/>
            <person name="Chen X.F."/>
            <person name="Zhang C."/>
            <person name="Zhao X."/>
            <person name="He X."/>
            <person name="Zhang G.Q."/>
            <person name="Liu Z.J."/>
            <person name="Xu Q."/>
        </authorList>
    </citation>
    <scope>NUCLEOTIDE SEQUENCE [LARGE SCALE GENOMIC DNA]</scope>
    <source>
        <strain evidence="3">GZMU011</strain>
    </source>
</reference>
<dbReference type="AlphaFoldDB" id="A0ABD0VMU5"/>
<gene>
    <name evidence="3" type="ORF">M5K25_002545</name>
</gene>
<evidence type="ECO:0000313" key="3">
    <source>
        <dbReference type="EMBL" id="KAL0926327.1"/>
    </source>
</evidence>
<evidence type="ECO:0000259" key="2">
    <source>
        <dbReference type="PROSITE" id="PS51038"/>
    </source>
</evidence>
<feature type="domain" description="BAH" evidence="2">
    <location>
        <begin position="40"/>
        <end position="165"/>
    </location>
</feature>
<dbReference type="Proteomes" id="UP001552299">
    <property type="component" value="Unassembled WGS sequence"/>
</dbReference>
<dbReference type="EMBL" id="JANQDX010000003">
    <property type="protein sequence ID" value="KAL0926327.1"/>
    <property type="molecule type" value="Genomic_DNA"/>
</dbReference>
<feature type="compositionally biased region" description="Basic and acidic residues" evidence="1">
    <location>
        <begin position="243"/>
        <end position="260"/>
    </location>
</feature>
<dbReference type="InterPro" id="IPR035979">
    <property type="entry name" value="RBD_domain_sf"/>
</dbReference>
<evidence type="ECO:0000313" key="4">
    <source>
        <dbReference type="Proteomes" id="UP001552299"/>
    </source>
</evidence>
<proteinExistence type="predicted"/>
<dbReference type="SMART" id="SM00439">
    <property type="entry name" value="BAH"/>
    <property type="match status" value="1"/>
</dbReference>
<dbReference type="PROSITE" id="PS51038">
    <property type="entry name" value="BAH"/>
    <property type="match status" value="1"/>
</dbReference>
<dbReference type="PANTHER" id="PTHR47073:SF2">
    <property type="entry name" value="PROTEIN ANTI-SILENCING 1"/>
    <property type="match status" value="1"/>
</dbReference>
<name>A0ABD0VMU5_DENTH</name>
<organism evidence="3 4">
    <name type="scientific">Dendrobium thyrsiflorum</name>
    <name type="common">Pinecone-like raceme dendrobium</name>
    <name type="synonym">Orchid</name>
    <dbReference type="NCBI Taxonomy" id="117978"/>
    <lineage>
        <taxon>Eukaryota</taxon>
        <taxon>Viridiplantae</taxon>
        <taxon>Streptophyta</taxon>
        <taxon>Embryophyta</taxon>
        <taxon>Tracheophyta</taxon>
        <taxon>Spermatophyta</taxon>
        <taxon>Magnoliopsida</taxon>
        <taxon>Liliopsida</taxon>
        <taxon>Asparagales</taxon>
        <taxon>Orchidaceae</taxon>
        <taxon>Epidendroideae</taxon>
        <taxon>Malaxideae</taxon>
        <taxon>Dendrobiinae</taxon>
        <taxon>Dendrobium</taxon>
    </lineage>
</organism>
<dbReference type="PANTHER" id="PTHR47073">
    <property type="entry name" value="PROTEIN ANTI-SILENCING 1"/>
    <property type="match status" value="1"/>
</dbReference>
<keyword evidence="4" id="KW-1185">Reference proteome</keyword>
<feature type="region of interest" description="Disordered" evidence="1">
    <location>
        <begin position="225"/>
        <end position="285"/>
    </location>
</feature>
<dbReference type="InterPro" id="IPR001025">
    <property type="entry name" value="BAH_dom"/>
</dbReference>
<dbReference type="SUPFAM" id="SSF54928">
    <property type="entry name" value="RNA-binding domain, RBD"/>
    <property type="match status" value="1"/>
</dbReference>
<comment type="caution">
    <text evidence="3">The sequence shown here is derived from an EMBL/GenBank/DDBJ whole genome shotgun (WGS) entry which is preliminary data.</text>
</comment>
<dbReference type="InterPro" id="IPR043151">
    <property type="entry name" value="BAH_sf"/>
</dbReference>